<dbReference type="Gene3D" id="3.30.420.10">
    <property type="entry name" value="Ribonuclease H-like superfamily/Ribonuclease H"/>
    <property type="match status" value="1"/>
</dbReference>
<proteinExistence type="evidence at transcript level"/>
<reference evidence="2" key="2">
    <citation type="journal article" date="2014" name="BMC Genomics">
        <title>A genomic perspective to assessing quality of mass-reared SIT flies used in Mediterranean fruit fly (Ceratitis capitata) eradication in California.</title>
        <authorList>
            <person name="Calla B."/>
            <person name="Hall B."/>
            <person name="Hou S."/>
            <person name="Geib S.M."/>
        </authorList>
    </citation>
    <scope>NUCLEOTIDE SEQUENCE</scope>
</reference>
<protein>
    <recommendedName>
        <fullName evidence="3">Mariner Mos1 transposase</fullName>
    </recommendedName>
</protein>
<sequence length="111" mass="12643">MRALIRKDRRLTVRLSPSTRKIAKTSQQRSSPDIGRNWILHHDNAPCHTTLSVSQYSASKGIAVLQQTRYSPEMSSCDFFLFPRIKSVVKGRDESTSQSKRSTNVTKHGKR</sequence>
<dbReference type="InterPro" id="IPR036397">
    <property type="entry name" value="RNaseH_sf"/>
</dbReference>
<feature type="region of interest" description="Disordered" evidence="1">
    <location>
        <begin position="89"/>
        <end position="111"/>
    </location>
</feature>
<dbReference type="GO" id="GO:0003676">
    <property type="term" value="F:nucleic acid binding"/>
    <property type="evidence" value="ECO:0007669"/>
    <property type="project" value="InterPro"/>
</dbReference>
<evidence type="ECO:0008006" key="3">
    <source>
        <dbReference type="Google" id="ProtNLM"/>
    </source>
</evidence>
<evidence type="ECO:0000256" key="1">
    <source>
        <dbReference type="SAM" id="MobiDB-lite"/>
    </source>
</evidence>
<dbReference type="OrthoDB" id="6346242at2759"/>
<reference evidence="2" key="1">
    <citation type="submission" date="2013-07" db="EMBL/GenBank/DDBJ databases">
        <authorList>
            <person name="Geib S."/>
        </authorList>
    </citation>
    <scope>NUCLEOTIDE SEQUENCE</scope>
</reference>
<name>W8BBX6_CERCA</name>
<feature type="compositionally biased region" description="Polar residues" evidence="1">
    <location>
        <begin position="96"/>
        <end position="111"/>
    </location>
</feature>
<accession>W8BBX6</accession>
<organism evidence="2">
    <name type="scientific">Ceratitis capitata</name>
    <name type="common">Mediterranean fruit fly</name>
    <name type="synonym">Tephritis capitata</name>
    <dbReference type="NCBI Taxonomy" id="7213"/>
    <lineage>
        <taxon>Eukaryota</taxon>
        <taxon>Metazoa</taxon>
        <taxon>Ecdysozoa</taxon>
        <taxon>Arthropoda</taxon>
        <taxon>Hexapoda</taxon>
        <taxon>Insecta</taxon>
        <taxon>Pterygota</taxon>
        <taxon>Neoptera</taxon>
        <taxon>Endopterygota</taxon>
        <taxon>Diptera</taxon>
        <taxon>Brachycera</taxon>
        <taxon>Muscomorpha</taxon>
        <taxon>Tephritoidea</taxon>
        <taxon>Tephritidae</taxon>
        <taxon>Ceratitis</taxon>
        <taxon>Ceratitis</taxon>
    </lineage>
</organism>
<dbReference type="AlphaFoldDB" id="W8BBX6"/>
<evidence type="ECO:0000313" key="2">
    <source>
        <dbReference type="EMBL" id="JAB96197.1"/>
    </source>
</evidence>
<dbReference type="EMBL" id="GAMC01010358">
    <property type="protein sequence ID" value="JAB96197.1"/>
    <property type="molecule type" value="mRNA"/>
</dbReference>
<feature type="non-terminal residue" evidence="2">
    <location>
        <position position="111"/>
    </location>
</feature>